<feature type="transmembrane region" description="Helical" evidence="8">
    <location>
        <begin position="195"/>
        <end position="220"/>
    </location>
</feature>
<dbReference type="GO" id="GO:0005789">
    <property type="term" value="C:endoplasmic reticulum membrane"/>
    <property type="evidence" value="ECO:0007669"/>
    <property type="project" value="UniProtKB-SubCell"/>
</dbReference>
<name>A0A6J8DFH7_MYTCO</name>
<comment type="subcellular location">
    <subcellularLocation>
        <location evidence="1">Endoplasmic reticulum membrane</location>
        <topology evidence="1">Multi-pass membrane protein</topology>
    </subcellularLocation>
</comment>
<comment type="pathway">
    <text evidence="2">Glycolipid biosynthesis; glycosylphosphatidylinositol-anchor biosynthesis.</text>
</comment>
<organism evidence="9 10">
    <name type="scientific">Mytilus coruscus</name>
    <name type="common">Sea mussel</name>
    <dbReference type="NCBI Taxonomy" id="42192"/>
    <lineage>
        <taxon>Eukaryota</taxon>
        <taxon>Metazoa</taxon>
        <taxon>Spiralia</taxon>
        <taxon>Lophotrochozoa</taxon>
        <taxon>Mollusca</taxon>
        <taxon>Bivalvia</taxon>
        <taxon>Autobranchia</taxon>
        <taxon>Pteriomorphia</taxon>
        <taxon>Mytilida</taxon>
        <taxon>Mytiloidea</taxon>
        <taxon>Mytilidae</taxon>
        <taxon>Mytilinae</taxon>
        <taxon>Mytilus</taxon>
    </lineage>
</organism>
<dbReference type="GO" id="GO:0006506">
    <property type="term" value="P:GPI anchor biosynthetic process"/>
    <property type="evidence" value="ECO:0007669"/>
    <property type="project" value="UniProtKB-UniPathway"/>
</dbReference>
<dbReference type="UniPathway" id="UPA00196"/>
<feature type="transmembrane region" description="Helical" evidence="8">
    <location>
        <begin position="96"/>
        <end position="117"/>
    </location>
</feature>
<evidence type="ECO:0000256" key="7">
    <source>
        <dbReference type="ARBA" id="ARBA00023136"/>
    </source>
</evidence>
<reference evidence="9 10" key="1">
    <citation type="submission" date="2020-06" db="EMBL/GenBank/DDBJ databases">
        <authorList>
            <person name="Li R."/>
            <person name="Bekaert M."/>
        </authorList>
    </citation>
    <scope>NUCLEOTIDE SEQUENCE [LARGE SCALE GENOMIC DNA]</scope>
    <source>
        <strain evidence="10">wild</strain>
    </source>
</reference>
<proteinExistence type="predicted"/>
<feature type="transmembrane region" description="Helical" evidence="8">
    <location>
        <begin position="123"/>
        <end position="144"/>
    </location>
</feature>
<keyword evidence="6 8" id="KW-1133">Transmembrane helix</keyword>
<evidence type="ECO:0000256" key="6">
    <source>
        <dbReference type="ARBA" id="ARBA00022989"/>
    </source>
</evidence>
<dbReference type="Proteomes" id="UP000507470">
    <property type="component" value="Unassembled WGS sequence"/>
</dbReference>
<feature type="transmembrane region" description="Helical" evidence="8">
    <location>
        <begin position="165"/>
        <end position="183"/>
    </location>
</feature>
<feature type="transmembrane region" description="Helical" evidence="8">
    <location>
        <begin position="21"/>
        <end position="38"/>
    </location>
</feature>
<evidence type="ECO:0000256" key="3">
    <source>
        <dbReference type="ARBA" id="ARBA00022502"/>
    </source>
</evidence>
<keyword evidence="5" id="KW-0256">Endoplasmic reticulum</keyword>
<evidence type="ECO:0000256" key="8">
    <source>
        <dbReference type="SAM" id="Phobius"/>
    </source>
</evidence>
<evidence type="ECO:0000313" key="10">
    <source>
        <dbReference type="Proteomes" id="UP000507470"/>
    </source>
</evidence>
<evidence type="ECO:0000256" key="2">
    <source>
        <dbReference type="ARBA" id="ARBA00004687"/>
    </source>
</evidence>
<evidence type="ECO:0000256" key="1">
    <source>
        <dbReference type="ARBA" id="ARBA00004477"/>
    </source>
</evidence>
<evidence type="ECO:0000313" key="9">
    <source>
        <dbReference type="EMBL" id="CAC5405840.1"/>
    </source>
</evidence>
<keyword evidence="4 8" id="KW-0812">Transmembrane</keyword>
<accession>A0A6J8DFH7</accession>
<dbReference type="OrthoDB" id="17366at2759"/>
<evidence type="ECO:0000256" key="4">
    <source>
        <dbReference type="ARBA" id="ARBA00022692"/>
    </source>
</evidence>
<protein>
    <submittedName>
        <fullName evidence="9">PIGF</fullName>
    </submittedName>
</protein>
<dbReference type="Pfam" id="PF06699">
    <property type="entry name" value="PIG-F"/>
    <property type="match status" value="1"/>
</dbReference>
<keyword evidence="7 8" id="KW-0472">Membrane</keyword>
<dbReference type="InterPro" id="IPR009580">
    <property type="entry name" value="GPI_biosynthesis_protein_Pig-F"/>
</dbReference>
<dbReference type="AlphaFoldDB" id="A0A6J8DFH7"/>
<evidence type="ECO:0000256" key="5">
    <source>
        <dbReference type="ARBA" id="ARBA00022824"/>
    </source>
</evidence>
<gene>
    <name evidence="9" type="ORF">MCOR_39489</name>
</gene>
<keyword evidence="10" id="KW-1185">Reference proteome</keyword>
<keyword evidence="3" id="KW-0337">GPI-anchor biosynthesis</keyword>
<feature type="transmembrane region" description="Helical" evidence="8">
    <location>
        <begin position="50"/>
        <end position="71"/>
    </location>
</feature>
<dbReference type="EMBL" id="CACVKT020007140">
    <property type="protein sequence ID" value="CAC5405840.1"/>
    <property type="molecule type" value="Genomic_DNA"/>
</dbReference>
<sequence>MSAPMANRLPAKETLNSLLKGHLIFSISTLMLLFFSITNENLFSIVKYRFIVTKLFIFFISVFNIIFYNFLNIQGGISQRNAGILSKIRIILKNGLLLFCSSIFFHVIAVLFGAPFLESSAETFHFGMTMSATVVLPALCVMGTSTGHWIRIFAQNSPELGAESIVYFSAICSIIGAWLGAFPIPLDWDRPWQEWPITCVVGTLFGYCTGVIIGAAHLYINYYRIKRIKIT</sequence>